<dbReference type="Pfam" id="PF02631">
    <property type="entry name" value="RecX_HTH2"/>
    <property type="match status" value="1"/>
</dbReference>
<dbReference type="PANTHER" id="PTHR33602:SF1">
    <property type="entry name" value="REGULATORY PROTEIN RECX FAMILY PROTEIN"/>
    <property type="match status" value="1"/>
</dbReference>
<reference evidence="7 8" key="1">
    <citation type="submission" date="2019-12" db="EMBL/GenBank/DDBJ databases">
        <authorList>
            <person name="Li M."/>
        </authorList>
    </citation>
    <scope>NUCLEOTIDE SEQUENCE [LARGE SCALE GENOMIC DNA]</scope>
    <source>
        <strain evidence="7 8">GBMRC 2046</strain>
    </source>
</reference>
<comment type="similarity">
    <text evidence="2 5">Belongs to the RecX family.</text>
</comment>
<sequence length="183" mass="21129">MRPRRKPRTPTEERLKRSAIAYLQRYSSSEENLRQVLARKVMRASLALDLNPDDFQFMIRDTVEFCVRNGLVDDRAYVETKITSLRRRGRSTRRIKATLSAKGVCSELIQEALDDDPQNELNAAIRYAQRRRLGPWRTNTQPDHRMQEKEIAALCRAGFSYSLAQRIVSAEDIETLQQSESAG</sequence>
<comment type="caution">
    <text evidence="7">The sequence shown here is derived from an EMBL/GenBank/DDBJ whole genome shotgun (WGS) entry which is preliminary data.</text>
</comment>
<evidence type="ECO:0000256" key="2">
    <source>
        <dbReference type="ARBA" id="ARBA00009695"/>
    </source>
</evidence>
<name>A0A7X3S9L7_9HYPH</name>
<comment type="function">
    <text evidence="5">Modulates RecA activity.</text>
</comment>
<evidence type="ECO:0000256" key="1">
    <source>
        <dbReference type="ARBA" id="ARBA00004496"/>
    </source>
</evidence>
<evidence type="ECO:0000256" key="5">
    <source>
        <dbReference type="HAMAP-Rule" id="MF_01114"/>
    </source>
</evidence>
<dbReference type="InterPro" id="IPR053924">
    <property type="entry name" value="RecX_HTH_2nd"/>
</dbReference>
<organism evidence="7 8">
    <name type="scientific">Stappia sediminis</name>
    <dbReference type="NCBI Taxonomy" id="2692190"/>
    <lineage>
        <taxon>Bacteria</taxon>
        <taxon>Pseudomonadati</taxon>
        <taxon>Pseudomonadota</taxon>
        <taxon>Alphaproteobacteria</taxon>
        <taxon>Hyphomicrobiales</taxon>
        <taxon>Stappiaceae</taxon>
        <taxon>Stappia</taxon>
    </lineage>
</organism>
<evidence type="ECO:0000313" key="7">
    <source>
        <dbReference type="EMBL" id="MXN66915.1"/>
    </source>
</evidence>
<dbReference type="InterPro" id="IPR036388">
    <property type="entry name" value="WH-like_DNA-bd_sf"/>
</dbReference>
<protein>
    <recommendedName>
        <fullName evidence="3 5">Regulatory protein RecX</fullName>
    </recommendedName>
</protein>
<dbReference type="Gene3D" id="1.10.10.10">
    <property type="entry name" value="Winged helix-like DNA-binding domain superfamily/Winged helix DNA-binding domain"/>
    <property type="match status" value="1"/>
</dbReference>
<keyword evidence="8" id="KW-1185">Reference proteome</keyword>
<dbReference type="EMBL" id="WUMV01000009">
    <property type="protein sequence ID" value="MXN66915.1"/>
    <property type="molecule type" value="Genomic_DNA"/>
</dbReference>
<dbReference type="InterPro" id="IPR003783">
    <property type="entry name" value="Regulatory_RecX"/>
</dbReference>
<evidence type="ECO:0000313" key="8">
    <source>
        <dbReference type="Proteomes" id="UP000433101"/>
    </source>
</evidence>
<dbReference type="GO" id="GO:0005737">
    <property type="term" value="C:cytoplasm"/>
    <property type="evidence" value="ECO:0007669"/>
    <property type="project" value="UniProtKB-SubCell"/>
</dbReference>
<dbReference type="HAMAP" id="MF_01114">
    <property type="entry name" value="RecX"/>
    <property type="match status" value="1"/>
</dbReference>
<accession>A0A7X3S9L7</accession>
<dbReference type="GO" id="GO:0006282">
    <property type="term" value="P:regulation of DNA repair"/>
    <property type="evidence" value="ECO:0007669"/>
    <property type="project" value="UniProtKB-UniRule"/>
</dbReference>
<evidence type="ECO:0000256" key="3">
    <source>
        <dbReference type="ARBA" id="ARBA00018111"/>
    </source>
</evidence>
<proteinExistence type="inferred from homology"/>
<dbReference type="PANTHER" id="PTHR33602">
    <property type="entry name" value="REGULATORY PROTEIN RECX FAMILY PROTEIN"/>
    <property type="match status" value="1"/>
</dbReference>
<gene>
    <name evidence="5" type="primary">recX</name>
    <name evidence="7" type="ORF">GR183_18525</name>
</gene>
<keyword evidence="4 5" id="KW-0963">Cytoplasm</keyword>
<dbReference type="Proteomes" id="UP000433101">
    <property type="component" value="Unassembled WGS sequence"/>
</dbReference>
<evidence type="ECO:0000256" key="4">
    <source>
        <dbReference type="ARBA" id="ARBA00022490"/>
    </source>
</evidence>
<dbReference type="AlphaFoldDB" id="A0A7X3S9L7"/>
<feature type="domain" description="RecX second three-helical" evidence="6">
    <location>
        <begin position="73"/>
        <end position="113"/>
    </location>
</feature>
<comment type="subcellular location">
    <subcellularLocation>
        <location evidence="1 5">Cytoplasm</location>
    </subcellularLocation>
</comment>
<evidence type="ECO:0000259" key="6">
    <source>
        <dbReference type="Pfam" id="PF02631"/>
    </source>
</evidence>